<keyword evidence="3" id="KW-1185">Reference proteome</keyword>
<feature type="transmembrane region" description="Helical" evidence="1">
    <location>
        <begin position="69"/>
        <end position="92"/>
    </location>
</feature>
<evidence type="ECO:0000313" key="3">
    <source>
        <dbReference type="Proteomes" id="UP000001977"/>
    </source>
</evidence>
<keyword evidence="1" id="KW-1133">Transmembrane helix</keyword>
<feature type="transmembrane region" description="Helical" evidence="1">
    <location>
        <begin position="178"/>
        <end position="203"/>
    </location>
</feature>
<evidence type="ECO:0000256" key="1">
    <source>
        <dbReference type="SAM" id="Phobius"/>
    </source>
</evidence>
<dbReference type="KEGG" id="bav:BAV1870"/>
<reference evidence="2 3" key="1">
    <citation type="journal article" date="2006" name="J. Bacteriol.">
        <title>Comparison of the genome sequence of the poultry pathogen Bordetella avium with those of B. bronchiseptica, B. pertussis, and B. parapertussis reveals extensive diversity in surface structures associated with host interaction.</title>
        <authorList>
            <person name="Sebaihia M."/>
            <person name="Preston A."/>
            <person name="Maskell D.J."/>
            <person name="Kuzmiak H."/>
            <person name="Connell T.D."/>
            <person name="King N.D."/>
            <person name="Orndorff P.E."/>
            <person name="Miyamoto D.M."/>
            <person name="Thomson N.R."/>
            <person name="Harris D."/>
            <person name="Goble A."/>
            <person name="Lord A."/>
            <person name="Murphy L."/>
            <person name="Quail M.A."/>
            <person name="Rutter S."/>
            <person name="Squares R."/>
            <person name="Squares S."/>
            <person name="Woodward J."/>
            <person name="Parkhill J."/>
            <person name="Temple L.M."/>
        </authorList>
    </citation>
    <scope>NUCLEOTIDE SEQUENCE [LARGE SCALE GENOMIC DNA]</scope>
    <source>
        <strain evidence="2 3">197N</strain>
    </source>
</reference>
<dbReference type="HOGENOM" id="CLU_1173639_0_0_4"/>
<keyword evidence="1" id="KW-0472">Membrane</keyword>
<name>Q2L0M2_BORA1</name>
<evidence type="ECO:0000313" key="2">
    <source>
        <dbReference type="EMBL" id="CAJ49479.1"/>
    </source>
</evidence>
<proteinExistence type="predicted"/>
<dbReference type="AlphaFoldDB" id="Q2L0M2"/>
<protein>
    <submittedName>
        <fullName evidence="2">Membrane protein</fullName>
    </submittedName>
</protein>
<gene>
    <name evidence="2" type="ordered locus">BAV1870</name>
</gene>
<feature type="transmembrane region" description="Helical" evidence="1">
    <location>
        <begin position="235"/>
        <end position="256"/>
    </location>
</feature>
<organism evidence="2 3">
    <name type="scientific">Bordetella avium (strain 197N)</name>
    <dbReference type="NCBI Taxonomy" id="360910"/>
    <lineage>
        <taxon>Bacteria</taxon>
        <taxon>Pseudomonadati</taxon>
        <taxon>Pseudomonadota</taxon>
        <taxon>Betaproteobacteria</taxon>
        <taxon>Burkholderiales</taxon>
        <taxon>Alcaligenaceae</taxon>
        <taxon>Bordetella</taxon>
    </lineage>
</organism>
<feature type="non-terminal residue" evidence="2">
    <location>
        <position position="1"/>
    </location>
</feature>
<sequence length="262" mass="27134">VPQQVCGPSIAIMASSMTLALARFLFGFSLALACTAIFLAVSMVCLYFVRRAVRTLPDERHQDLVSAAAVLLCVVVALLGCYASGHALHAWLGRGIAMGQPNWLAGNSHVSAAALMGATVALGLAAAMPGLWRRLREPQAKAETPAVSSKASAKLAKVEKTAKAEKAARRAGGRAPRIAALGWGALFLILLGGVLLAFAYIVAPPGPASLAAGADAKAIARADLHAEHASRARPVYYAGVGLLGAGGLMLLAWVVLRRREQA</sequence>
<feature type="transmembrane region" description="Helical" evidence="1">
    <location>
        <begin position="24"/>
        <end position="49"/>
    </location>
</feature>
<dbReference type="STRING" id="360910.BAV1870"/>
<keyword evidence="1" id="KW-0812">Transmembrane</keyword>
<accession>Q2L0M2</accession>
<dbReference type="EMBL" id="AM167904">
    <property type="protein sequence ID" value="CAJ49479.1"/>
    <property type="molecule type" value="Genomic_DNA"/>
</dbReference>
<dbReference type="Proteomes" id="UP000001977">
    <property type="component" value="Chromosome"/>
</dbReference>
<feature type="transmembrane region" description="Helical" evidence="1">
    <location>
        <begin position="112"/>
        <end position="132"/>
    </location>
</feature>